<dbReference type="AlphaFoldDB" id="A0A0F8ZAI2"/>
<accession>A0A0F8ZAI2</accession>
<organism evidence="1">
    <name type="scientific">marine sediment metagenome</name>
    <dbReference type="NCBI Taxonomy" id="412755"/>
    <lineage>
        <taxon>unclassified sequences</taxon>
        <taxon>metagenomes</taxon>
        <taxon>ecological metagenomes</taxon>
    </lineage>
</organism>
<gene>
    <name evidence="1" type="ORF">LCGC14_3058070</name>
</gene>
<comment type="caution">
    <text evidence="1">The sequence shown here is derived from an EMBL/GenBank/DDBJ whole genome shotgun (WGS) entry which is preliminary data.</text>
</comment>
<proteinExistence type="predicted"/>
<reference evidence="1" key="1">
    <citation type="journal article" date="2015" name="Nature">
        <title>Complex archaea that bridge the gap between prokaryotes and eukaryotes.</title>
        <authorList>
            <person name="Spang A."/>
            <person name="Saw J.H."/>
            <person name="Jorgensen S.L."/>
            <person name="Zaremba-Niedzwiedzka K."/>
            <person name="Martijn J."/>
            <person name="Lind A.E."/>
            <person name="van Eijk R."/>
            <person name="Schleper C."/>
            <person name="Guy L."/>
            <person name="Ettema T.J."/>
        </authorList>
    </citation>
    <scope>NUCLEOTIDE SEQUENCE</scope>
</reference>
<feature type="non-terminal residue" evidence="1">
    <location>
        <position position="95"/>
    </location>
</feature>
<sequence length="95" mass="9912">MRSVRTTIALIVSAVVLIGRSDLPPAGAADPGPETRVILSKLDSPRGICVVMGDRQASLARNLADASQLVVYVQLEDAAAVDSARRAAETGGWLN</sequence>
<name>A0A0F8ZAI2_9ZZZZ</name>
<protein>
    <submittedName>
        <fullName evidence="1">Uncharacterized protein</fullName>
    </submittedName>
</protein>
<evidence type="ECO:0000313" key="1">
    <source>
        <dbReference type="EMBL" id="KKK57081.1"/>
    </source>
</evidence>
<dbReference type="EMBL" id="LAZR01064664">
    <property type="protein sequence ID" value="KKK57081.1"/>
    <property type="molecule type" value="Genomic_DNA"/>
</dbReference>